<name>A0ACB5PLC4_9BACT</name>
<protein>
    <submittedName>
        <fullName evidence="1">Uncharacterized protein</fullName>
    </submittedName>
</protein>
<reference evidence="1 2" key="1">
    <citation type="journal article" date="2019" name="Int. J. Syst. Evol. Microbiol.">
        <title>The Global Catalogue of Microorganisms (GCM) 10K type strain sequencing project: providing services to taxonomists for standard genome sequencing and annotation.</title>
        <authorList>
            <consortium name="The Broad Institute Genomics Platform"/>
            <consortium name="The Broad Institute Genome Sequencing Center for Infectious Disease"/>
            <person name="Wu L."/>
            <person name="Ma J."/>
        </authorList>
    </citation>
    <scope>NUCLEOTIDE SEQUENCE [LARGE SCALE GENOMIC DNA]</scope>
    <source>
        <strain evidence="1 2">CGMCC 1.12720</strain>
    </source>
</reference>
<sequence>MNNQILRFFAPRQARMLALTSFLALGLGACEVTDLEPQDSVAEGTAFEDAAKVNLSVAGLYNAAQSGFYDPLNGTALAVRGYPFGAAATELDDIRGEDVVDLAGFFGIVYANTITPSSPNVVNMWSTLYALINQSNVVIEGVRAAGTKNLIPAPEALAFEGEARFLRALAYHELLLHFAKPYADGQGSAEGVPVRDFAINSTSTLERARVQGRNTVAEGYTLMLEDLKFAEENLPATRTGGIANKVTRATKGAAIALRQRLLLHQGNYAGVVTEGAKLIAGTTAFTSPIGSYALTATPLAAFPGIAGATVENIFSIENSSDDNPGVNGALPSFFGSNSPAPVGIGGRGLIAVSPVLYNSSFWTCTDLRRTQLLQMAPTRYFSFKYRDVATGSDFAPIIRYAEVLLNQAEAQARLGKQAEALALLNAVRNRAVTTVADQYTAASFANQTSLIQAILNERRVEFVAEGFRWDDIHRLIVDPTFKSGGIPRKFSAAQTVMANYKCGTPVTVTGSVAPIPYTDPRFLWPIPSVEIANNPNIAQNPGY</sequence>
<evidence type="ECO:0000313" key="1">
    <source>
        <dbReference type="EMBL" id="GGF49956.1"/>
    </source>
</evidence>
<dbReference type="EMBL" id="BMFN01000001">
    <property type="protein sequence ID" value="GGF49956.1"/>
    <property type="molecule type" value="Genomic_DNA"/>
</dbReference>
<proteinExistence type="predicted"/>
<gene>
    <name evidence="1" type="ORF">GCM10011375_01830</name>
</gene>
<organism evidence="1 2">
    <name type="scientific">Hymenobacter qilianensis</name>
    <dbReference type="NCBI Taxonomy" id="1385715"/>
    <lineage>
        <taxon>Bacteria</taxon>
        <taxon>Pseudomonadati</taxon>
        <taxon>Bacteroidota</taxon>
        <taxon>Cytophagia</taxon>
        <taxon>Cytophagales</taxon>
        <taxon>Hymenobacteraceae</taxon>
        <taxon>Hymenobacter</taxon>
    </lineage>
</organism>
<accession>A0ACB5PLC4</accession>
<dbReference type="Proteomes" id="UP000605392">
    <property type="component" value="Unassembled WGS sequence"/>
</dbReference>
<keyword evidence="2" id="KW-1185">Reference proteome</keyword>
<evidence type="ECO:0000313" key="2">
    <source>
        <dbReference type="Proteomes" id="UP000605392"/>
    </source>
</evidence>
<comment type="caution">
    <text evidence="1">The sequence shown here is derived from an EMBL/GenBank/DDBJ whole genome shotgun (WGS) entry which is preliminary data.</text>
</comment>